<evidence type="ECO:0000256" key="7">
    <source>
        <dbReference type="SAM" id="MobiDB-lite"/>
    </source>
</evidence>
<dbReference type="AlphaFoldDB" id="A0A5N6TXF0"/>
<evidence type="ECO:0000313" key="10">
    <source>
        <dbReference type="Proteomes" id="UP000325780"/>
    </source>
</evidence>
<gene>
    <name evidence="9" type="ORF">BDV25DRAFT_153283</name>
</gene>
<keyword evidence="2" id="KW-0645">Protease</keyword>
<dbReference type="GO" id="GO:0006508">
    <property type="term" value="P:proteolysis"/>
    <property type="evidence" value="ECO:0007669"/>
    <property type="project" value="UniProtKB-KW"/>
</dbReference>
<reference evidence="9 10" key="1">
    <citation type="submission" date="2019-04" db="EMBL/GenBank/DDBJ databases">
        <title>Friends and foes A comparative genomics study of 23 Aspergillus species from section Flavi.</title>
        <authorList>
            <consortium name="DOE Joint Genome Institute"/>
            <person name="Kjaerbolling I."/>
            <person name="Vesth T."/>
            <person name="Frisvad J.C."/>
            <person name="Nybo J.L."/>
            <person name="Theobald S."/>
            <person name="Kildgaard S."/>
            <person name="Isbrandt T."/>
            <person name="Kuo A."/>
            <person name="Sato A."/>
            <person name="Lyhne E.K."/>
            <person name="Kogle M.E."/>
            <person name="Wiebenga A."/>
            <person name="Kun R.S."/>
            <person name="Lubbers R.J."/>
            <person name="Makela M.R."/>
            <person name="Barry K."/>
            <person name="Chovatia M."/>
            <person name="Clum A."/>
            <person name="Daum C."/>
            <person name="Haridas S."/>
            <person name="He G."/>
            <person name="LaButti K."/>
            <person name="Lipzen A."/>
            <person name="Mondo S."/>
            <person name="Riley R."/>
            <person name="Salamov A."/>
            <person name="Simmons B.A."/>
            <person name="Magnuson J.K."/>
            <person name="Henrissat B."/>
            <person name="Mortensen U.H."/>
            <person name="Larsen T.O."/>
            <person name="Devries R.P."/>
            <person name="Grigoriev I.V."/>
            <person name="Machida M."/>
            <person name="Baker S.E."/>
            <person name="Andersen M.R."/>
        </authorList>
    </citation>
    <scope>NUCLEOTIDE SEQUENCE [LARGE SCALE GENOMIC DNA]</scope>
    <source>
        <strain evidence="9 10">IBT 18842</strain>
    </source>
</reference>
<dbReference type="EMBL" id="ML742079">
    <property type="protein sequence ID" value="KAE8151053.1"/>
    <property type="molecule type" value="Genomic_DNA"/>
</dbReference>
<dbReference type="Pfam" id="PF00326">
    <property type="entry name" value="Peptidase_S9"/>
    <property type="match status" value="1"/>
</dbReference>
<evidence type="ECO:0000313" key="9">
    <source>
        <dbReference type="EMBL" id="KAE8151053.1"/>
    </source>
</evidence>
<proteinExistence type="inferred from homology"/>
<protein>
    <recommendedName>
        <fullName evidence="6">Dipeptidyl-peptidase V</fullName>
    </recommendedName>
</protein>
<keyword evidence="4 9" id="KW-0378">Hydrolase</keyword>
<comment type="similarity">
    <text evidence="1">Belongs to the peptidase S9C family.</text>
</comment>
<dbReference type="OrthoDB" id="416344at2759"/>
<evidence type="ECO:0000256" key="2">
    <source>
        <dbReference type="ARBA" id="ARBA00022670"/>
    </source>
</evidence>
<accession>A0A5N6TXF0</accession>
<evidence type="ECO:0000256" key="5">
    <source>
        <dbReference type="ARBA" id="ARBA00022825"/>
    </source>
</evidence>
<dbReference type="InterPro" id="IPR011042">
    <property type="entry name" value="6-blade_b-propeller_TolB-like"/>
</dbReference>
<dbReference type="InterPro" id="IPR029058">
    <property type="entry name" value="AB_hydrolase_fold"/>
</dbReference>
<dbReference type="Proteomes" id="UP000325780">
    <property type="component" value="Unassembled WGS sequence"/>
</dbReference>
<evidence type="ECO:0000256" key="3">
    <source>
        <dbReference type="ARBA" id="ARBA00022729"/>
    </source>
</evidence>
<dbReference type="Gene3D" id="3.40.50.1820">
    <property type="entry name" value="alpha/beta hydrolase"/>
    <property type="match status" value="1"/>
</dbReference>
<keyword evidence="5" id="KW-0720">Serine protease</keyword>
<dbReference type="SUPFAM" id="SSF53474">
    <property type="entry name" value="alpha/beta-Hydrolases"/>
    <property type="match status" value="1"/>
</dbReference>
<keyword evidence="10" id="KW-1185">Reference proteome</keyword>
<evidence type="ECO:0000256" key="4">
    <source>
        <dbReference type="ARBA" id="ARBA00022801"/>
    </source>
</evidence>
<keyword evidence="3" id="KW-0732">Signal</keyword>
<evidence type="ECO:0000259" key="8">
    <source>
        <dbReference type="Pfam" id="PF00326"/>
    </source>
</evidence>
<dbReference type="Gene3D" id="2.120.10.30">
    <property type="entry name" value="TolB, C-terminal domain"/>
    <property type="match status" value="1"/>
</dbReference>
<dbReference type="PANTHER" id="PTHR42776">
    <property type="entry name" value="SERINE PEPTIDASE S9 FAMILY MEMBER"/>
    <property type="match status" value="1"/>
</dbReference>
<evidence type="ECO:0000256" key="6">
    <source>
        <dbReference type="ARBA" id="ARBA00032829"/>
    </source>
</evidence>
<dbReference type="GO" id="GO:0004252">
    <property type="term" value="F:serine-type endopeptidase activity"/>
    <property type="evidence" value="ECO:0007669"/>
    <property type="project" value="TreeGrafter"/>
</dbReference>
<dbReference type="FunFam" id="3.40.50.1820:FF:000028">
    <property type="entry name" value="S9 family peptidase"/>
    <property type="match status" value="1"/>
</dbReference>
<organism evidence="9 10">
    <name type="scientific">Aspergillus avenaceus</name>
    <dbReference type="NCBI Taxonomy" id="36643"/>
    <lineage>
        <taxon>Eukaryota</taxon>
        <taxon>Fungi</taxon>
        <taxon>Dikarya</taxon>
        <taxon>Ascomycota</taxon>
        <taxon>Pezizomycotina</taxon>
        <taxon>Eurotiomycetes</taxon>
        <taxon>Eurotiomycetidae</taxon>
        <taxon>Eurotiales</taxon>
        <taxon>Aspergillaceae</taxon>
        <taxon>Aspergillus</taxon>
        <taxon>Aspergillus subgen. Circumdati</taxon>
    </lineage>
</organism>
<dbReference type="SUPFAM" id="SSF82171">
    <property type="entry name" value="DPP6 N-terminal domain-like"/>
    <property type="match status" value="1"/>
</dbReference>
<sequence length="725" mass="79960">MTIRPMKFTPEVLLGAPRRSAAVPNAAGTLAVYTQTTYSFESHTKTSEIRVVDIHTGQSALVTNDPNASSPQWLDNDDRLIWLKTKTNGNTSFIIGHAREADKTYTAGTVPGPVSNLKVTTVEPGKIGFAVTGKANPDGTLHNPHDAKKPYTTGRLYTSLYVRHWDSYIEPQTNAIWYGLLQQAPLSPATRHAGKYSASGLTNLISVSGLSGVESPIPPFGGSGDFDISPSAIVFVAKDPTANPALHTSCSCYYCPMFSWTSVTALESKKITTLAGLEGAMSSPVLTSDGSSIALLAMREDGYESDKNRILYVPNPWSGEMIEAFASSDGVGQWPLSPSALTFSNDDQSLFIQVEENGRGVLYELPLDNFRHSTPSALKKLTHSGYVTDVFPVSAKSSQLLIASNSLVENSRWTILDPHSPENNEVISSLSRGGAAFGLSPSQVDEIWFRGAEDHPIHAWVVKPSNFKPGDKYPLAYLIHGGPQGAWNDQWSTRWNPAVFAEEGYVVITPNPTGSTGYGQALTDAIRGRWGERPYVDLEKGFDYIENNLDYVDTTRAVALGASYGGFMVNWIQGHPFGRRFRALVTHDGIFSTRALLSSEELYFPLHDLEGPYWKVPEKWDEYDPSRFTEHWQTPHLIIHNELDYRLTVAEGLGAFNVLQMKGIDSQFLTFPDENHWVLNPENSLLWHRTIFDWINKYVGLPPATSQRRSEKSSDLSTGMANMSL</sequence>
<dbReference type="InterPro" id="IPR001375">
    <property type="entry name" value="Peptidase_S9_cat"/>
</dbReference>
<name>A0A5N6TXF0_ASPAV</name>
<dbReference type="PANTHER" id="PTHR42776:SF13">
    <property type="entry name" value="DIPEPTIDYL-PEPTIDASE 5"/>
    <property type="match status" value="1"/>
</dbReference>
<evidence type="ECO:0000256" key="1">
    <source>
        <dbReference type="ARBA" id="ARBA00010040"/>
    </source>
</evidence>
<feature type="region of interest" description="Disordered" evidence="7">
    <location>
        <begin position="704"/>
        <end position="725"/>
    </location>
</feature>
<feature type="domain" description="Peptidase S9 prolyl oligopeptidase catalytic" evidence="8">
    <location>
        <begin position="491"/>
        <end position="700"/>
    </location>
</feature>
<feature type="compositionally biased region" description="Polar residues" evidence="7">
    <location>
        <begin position="715"/>
        <end position="725"/>
    </location>
</feature>